<dbReference type="NCBIfam" id="TIGR02937">
    <property type="entry name" value="sigma70-ECF"/>
    <property type="match status" value="1"/>
</dbReference>
<dbReference type="InterPro" id="IPR014284">
    <property type="entry name" value="RNA_pol_sigma-70_dom"/>
</dbReference>
<protein>
    <submittedName>
        <fullName evidence="7">RNA polymerase sigma-70 factor</fullName>
    </submittedName>
</protein>
<accession>A0A494VZH5</accession>
<dbReference type="Gene3D" id="1.10.1740.10">
    <property type="match status" value="1"/>
</dbReference>
<dbReference type="InterPro" id="IPR039425">
    <property type="entry name" value="RNA_pol_sigma-70-like"/>
</dbReference>
<evidence type="ECO:0000256" key="3">
    <source>
        <dbReference type="ARBA" id="ARBA00023082"/>
    </source>
</evidence>
<dbReference type="InterPro" id="IPR014327">
    <property type="entry name" value="RNA_pol_sigma70_bacteroid"/>
</dbReference>
<evidence type="ECO:0000259" key="5">
    <source>
        <dbReference type="Pfam" id="PF04542"/>
    </source>
</evidence>
<sequence>MTNKLTDNELWAAVVSDSSRAFVVLYNRYWHKLYQTAKKYLKDDTASEEIVHDVFVALWQKRHTSGIIDFQKYILVTARYHVYKQMRVLATEIVEYREELPEYPALAVVSDVDVKLGYEDLQTELSNVLKQLPRRCQEIFWMSRVENLSNDEIAERLHISKRTVENQITIALKFLRSWYPQYSGVAVSLLFLFVF</sequence>
<proteinExistence type="inferred from homology"/>
<dbReference type="InterPro" id="IPR036388">
    <property type="entry name" value="WH-like_DNA-bd_sf"/>
</dbReference>
<name>A0A494VZH5_9SPHI</name>
<dbReference type="PANTHER" id="PTHR43133:SF46">
    <property type="entry name" value="RNA POLYMERASE SIGMA-70 FACTOR ECF SUBFAMILY"/>
    <property type="match status" value="1"/>
</dbReference>
<feature type="domain" description="RNA polymerase sigma factor 70 region 4 type 2" evidence="6">
    <location>
        <begin position="124"/>
        <end position="175"/>
    </location>
</feature>
<dbReference type="OrthoDB" id="665981at2"/>
<organism evidence="7 8">
    <name type="scientific">Mucilaginibacter celer</name>
    <dbReference type="NCBI Taxonomy" id="2305508"/>
    <lineage>
        <taxon>Bacteria</taxon>
        <taxon>Pseudomonadati</taxon>
        <taxon>Bacteroidota</taxon>
        <taxon>Sphingobacteriia</taxon>
        <taxon>Sphingobacteriales</taxon>
        <taxon>Sphingobacteriaceae</taxon>
        <taxon>Mucilaginibacter</taxon>
    </lineage>
</organism>
<evidence type="ECO:0000313" key="7">
    <source>
        <dbReference type="EMBL" id="AYL96718.1"/>
    </source>
</evidence>
<dbReference type="NCBIfam" id="TIGR02985">
    <property type="entry name" value="Sig70_bacteroi1"/>
    <property type="match status" value="1"/>
</dbReference>
<dbReference type="KEGG" id="muh:HYN43_016045"/>
<dbReference type="GO" id="GO:0016987">
    <property type="term" value="F:sigma factor activity"/>
    <property type="evidence" value="ECO:0007669"/>
    <property type="project" value="UniProtKB-KW"/>
</dbReference>
<dbReference type="InterPro" id="IPR013324">
    <property type="entry name" value="RNA_pol_sigma_r3/r4-like"/>
</dbReference>
<dbReference type="GO" id="GO:0003677">
    <property type="term" value="F:DNA binding"/>
    <property type="evidence" value="ECO:0007669"/>
    <property type="project" value="InterPro"/>
</dbReference>
<dbReference type="GO" id="GO:0006352">
    <property type="term" value="P:DNA-templated transcription initiation"/>
    <property type="evidence" value="ECO:0007669"/>
    <property type="project" value="InterPro"/>
</dbReference>
<feature type="domain" description="RNA polymerase sigma-70 region 2" evidence="5">
    <location>
        <begin position="25"/>
        <end position="87"/>
    </location>
</feature>
<dbReference type="SUPFAM" id="SSF88659">
    <property type="entry name" value="Sigma3 and sigma4 domains of RNA polymerase sigma factors"/>
    <property type="match status" value="1"/>
</dbReference>
<keyword evidence="2" id="KW-0805">Transcription regulation</keyword>
<dbReference type="AlphaFoldDB" id="A0A494VZH5"/>
<dbReference type="Proteomes" id="UP000270046">
    <property type="component" value="Chromosome"/>
</dbReference>
<evidence type="ECO:0000259" key="6">
    <source>
        <dbReference type="Pfam" id="PF08281"/>
    </source>
</evidence>
<reference evidence="7 8" key="1">
    <citation type="submission" date="2018-10" db="EMBL/GenBank/DDBJ databases">
        <title>Genome sequencing of Mucilaginibacter sp. HYN0043.</title>
        <authorList>
            <person name="Kim M."/>
            <person name="Yi H."/>
        </authorList>
    </citation>
    <scope>NUCLEOTIDE SEQUENCE [LARGE SCALE GENOMIC DNA]</scope>
    <source>
        <strain evidence="7 8">HYN0043</strain>
    </source>
</reference>
<dbReference type="RefSeq" id="WP_119410311.1">
    <property type="nucleotide sequence ID" value="NZ_CP032869.1"/>
</dbReference>
<dbReference type="InterPro" id="IPR013325">
    <property type="entry name" value="RNA_pol_sigma_r2"/>
</dbReference>
<dbReference type="SUPFAM" id="SSF88946">
    <property type="entry name" value="Sigma2 domain of RNA polymerase sigma factors"/>
    <property type="match status" value="1"/>
</dbReference>
<evidence type="ECO:0000256" key="2">
    <source>
        <dbReference type="ARBA" id="ARBA00023015"/>
    </source>
</evidence>
<evidence type="ECO:0000256" key="4">
    <source>
        <dbReference type="ARBA" id="ARBA00023163"/>
    </source>
</evidence>
<evidence type="ECO:0000256" key="1">
    <source>
        <dbReference type="ARBA" id="ARBA00010641"/>
    </source>
</evidence>
<dbReference type="InterPro" id="IPR007627">
    <property type="entry name" value="RNA_pol_sigma70_r2"/>
</dbReference>
<dbReference type="InterPro" id="IPR013249">
    <property type="entry name" value="RNA_pol_sigma70_r4_t2"/>
</dbReference>
<gene>
    <name evidence="7" type="ORF">HYN43_016045</name>
</gene>
<dbReference type="Pfam" id="PF04542">
    <property type="entry name" value="Sigma70_r2"/>
    <property type="match status" value="1"/>
</dbReference>
<dbReference type="EMBL" id="CP032869">
    <property type="protein sequence ID" value="AYL96718.1"/>
    <property type="molecule type" value="Genomic_DNA"/>
</dbReference>
<keyword evidence="3" id="KW-0731">Sigma factor</keyword>
<keyword evidence="4" id="KW-0804">Transcription</keyword>
<comment type="similarity">
    <text evidence="1">Belongs to the sigma-70 factor family. ECF subfamily.</text>
</comment>
<dbReference type="PANTHER" id="PTHR43133">
    <property type="entry name" value="RNA POLYMERASE ECF-TYPE SIGMA FACTO"/>
    <property type="match status" value="1"/>
</dbReference>
<keyword evidence="8" id="KW-1185">Reference proteome</keyword>
<dbReference type="Gene3D" id="1.10.10.10">
    <property type="entry name" value="Winged helix-like DNA-binding domain superfamily/Winged helix DNA-binding domain"/>
    <property type="match status" value="1"/>
</dbReference>
<dbReference type="Pfam" id="PF08281">
    <property type="entry name" value="Sigma70_r4_2"/>
    <property type="match status" value="1"/>
</dbReference>
<evidence type="ECO:0000313" key="8">
    <source>
        <dbReference type="Proteomes" id="UP000270046"/>
    </source>
</evidence>